<evidence type="ECO:0000256" key="1">
    <source>
        <dbReference type="ARBA" id="ARBA00010795"/>
    </source>
</evidence>
<name>B0XX60_ASPFC</name>
<dbReference type="Pfam" id="PF06355">
    <property type="entry name" value="Aegerolysin"/>
    <property type="match status" value="1"/>
</dbReference>
<dbReference type="HOGENOM" id="CLU_115909_0_0_1"/>
<feature type="compositionally biased region" description="Polar residues" evidence="2">
    <location>
        <begin position="62"/>
        <end position="75"/>
    </location>
</feature>
<dbReference type="PhylomeDB" id="B0XX60"/>
<dbReference type="VEuPathDB" id="FungiDB:AFUB_047850"/>
<dbReference type="PIRSF" id="PIRSF007951">
    <property type="entry name" value="Hemolysin, aegerolysin type"/>
    <property type="match status" value="1"/>
</dbReference>
<dbReference type="EMBL" id="DS499596">
    <property type="protein sequence ID" value="EDP53601.1"/>
    <property type="molecule type" value="Genomic_DNA"/>
</dbReference>
<accession>B0XX60</accession>
<dbReference type="AlphaFoldDB" id="B0XX60"/>
<dbReference type="OrthoDB" id="2727348at2759"/>
<dbReference type="GO" id="GO:0019836">
    <property type="term" value="P:symbiont-mediated hemolysis of host erythrocyte"/>
    <property type="evidence" value="ECO:0007669"/>
    <property type="project" value="InterPro"/>
</dbReference>
<dbReference type="InterPro" id="IPR009413">
    <property type="entry name" value="Aegerolysin-typ"/>
</dbReference>
<comment type="similarity">
    <text evidence="1">Belongs to the aegerolysin family.</text>
</comment>
<keyword evidence="4" id="KW-1185">Reference proteome</keyword>
<feature type="region of interest" description="Disordered" evidence="2">
    <location>
        <begin position="47"/>
        <end position="79"/>
    </location>
</feature>
<evidence type="ECO:0000313" key="3">
    <source>
        <dbReference type="EMBL" id="EDP53601.1"/>
    </source>
</evidence>
<protein>
    <submittedName>
        <fullName evidence="3">Aegerolysin family protein</fullName>
    </submittedName>
</protein>
<gene>
    <name evidence="3" type="ORF">AFUB_047850</name>
</gene>
<dbReference type="Proteomes" id="UP000001699">
    <property type="component" value="Unassembled WGS sequence"/>
</dbReference>
<evidence type="ECO:0000313" key="4">
    <source>
        <dbReference type="Proteomes" id="UP000001699"/>
    </source>
</evidence>
<evidence type="ECO:0000256" key="2">
    <source>
        <dbReference type="SAM" id="MobiDB-lite"/>
    </source>
</evidence>
<organism evidence="3 4">
    <name type="scientific">Aspergillus fumigatus (strain CBS 144.89 / FGSC A1163 / CEA10)</name>
    <name type="common">Neosartorya fumigata</name>
    <dbReference type="NCBI Taxonomy" id="451804"/>
    <lineage>
        <taxon>Eukaryota</taxon>
        <taxon>Fungi</taxon>
        <taxon>Dikarya</taxon>
        <taxon>Ascomycota</taxon>
        <taxon>Pezizomycotina</taxon>
        <taxon>Eurotiomycetes</taxon>
        <taxon>Eurotiomycetidae</taxon>
        <taxon>Eurotiales</taxon>
        <taxon>Aspergillaceae</taxon>
        <taxon>Aspergillus</taxon>
        <taxon>Aspergillus subgen. Fumigati</taxon>
    </lineage>
</organism>
<proteinExistence type="inferred from homology"/>
<sequence length="139" mass="15199">MASVQAYAQWVTVHLINSMSSETLSIQNASLSWGKWYKDGDKDAEITSEDVQQKTAPPGGSVNVNSCGRSDASSGTTGGFDLYDGNTKIGRVHWDCPWGSKTNDFDVGERNKNYWVEIGTWNKYGGAIGTVDVEVGRKR</sequence>
<dbReference type="Gene3D" id="2.60.270.50">
    <property type="match status" value="1"/>
</dbReference>
<reference evidence="3 4" key="1">
    <citation type="journal article" date="2008" name="PLoS Genet.">
        <title>Genomic islands in the pathogenic filamentous fungus Aspergillus fumigatus.</title>
        <authorList>
            <person name="Fedorova N.D."/>
            <person name="Khaldi N."/>
            <person name="Joardar V.S."/>
            <person name="Maiti R."/>
            <person name="Amedeo P."/>
            <person name="Anderson M.J."/>
            <person name="Crabtree J."/>
            <person name="Silva J.C."/>
            <person name="Badger J.H."/>
            <person name="Albarraq A."/>
            <person name="Angiuoli S."/>
            <person name="Bussey H."/>
            <person name="Bowyer P."/>
            <person name="Cotty P.J."/>
            <person name="Dyer P.S."/>
            <person name="Egan A."/>
            <person name="Galens K."/>
            <person name="Fraser-Liggett C.M."/>
            <person name="Haas B.J."/>
            <person name="Inman J.M."/>
            <person name="Kent R."/>
            <person name="Lemieux S."/>
            <person name="Malavazi I."/>
            <person name="Orvis J."/>
            <person name="Roemer T."/>
            <person name="Ronning C.M."/>
            <person name="Sundaram J.P."/>
            <person name="Sutton G."/>
            <person name="Turner G."/>
            <person name="Venter J.C."/>
            <person name="White O.R."/>
            <person name="Whitty B.R."/>
            <person name="Youngman P."/>
            <person name="Wolfe K.H."/>
            <person name="Goldman G.H."/>
            <person name="Wortman J.R."/>
            <person name="Jiang B."/>
            <person name="Denning D.W."/>
            <person name="Nierman W.C."/>
        </authorList>
    </citation>
    <scope>NUCLEOTIDE SEQUENCE [LARGE SCALE GENOMIC DNA]</scope>
    <source>
        <strain evidence="4">CBS 144.89 / FGSC A1163 / CEA10</strain>
    </source>
</reference>
<dbReference type="SMR" id="B0XX60"/>